<feature type="coiled-coil region" evidence="1">
    <location>
        <begin position="78"/>
        <end position="108"/>
    </location>
</feature>
<organism evidence="3 4">
    <name type="scientific">Anaeramoeba ignava</name>
    <name type="common">Anaerobic marine amoeba</name>
    <dbReference type="NCBI Taxonomy" id="1746090"/>
    <lineage>
        <taxon>Eukaryota</taxon>
        <taxon>Metamonada</taxon>
        <taxon>Anaeramoebidae</taxon>
        <taxon>Anaeramoeba</taxon>
    </lineage>
</organism>
<evidence type="ECO:0000256" key="1">
    <source>
        <dbReference type="SAM" id="Coils"/>
    </source>
</evidence>
<dbReference type="GO" id="GO:0006355">
    <property type="term" value="P:regulation of DNA-templated transcription"/>
    <property type="evidence" value="ECO:0007669"/>
    <property type="project" value="InterPro"/>
</dbReference>
<evidence type="ECO:0000313" key="4">
    <source>
        <dbReference type="Proteomes" id="UP001149090"/>
    </source>
</evidence>
<protein>
    <submittedName>
        <fullName evidence="3">Uncharacterized protein</fullName>
    </submittedName>
</protein>
<feature type="compositionally biased region" description="Polar residues" evidence="2">
    <location>
        <begin position="169"/>
        <end position="193"/>
    </location>
</feature>
<keyword evidence="4" id="KW-1185">Reference proteome</keyword>
<keyword evidence="1" id="KW-0175">Coiled coil</keyword>
<comment type="caution">
    <text evidence="3">The sequence shown here is derived from an EMBL/GenBank/DDBJ whole genome shotgun (WGS) entry which is preliminary data.</text>
</comment>
<reference evidence="3" key="1">
    <citation type="submission" date="2022-10" db="EMBL/GenBank/DDBJ databases">
        <title>Novel sulphate-reducing endosymbionts in the free-living metamonad Anaeramoeba.</title>
        <authorList>
            <person name="Jerlstrom-Hultqvist J."/>
            <person name="Cepicka I."/>
            <person name="Gallot-Lavallee L."/>
            <person name="Salas-Leiva D."/>
            <person name="Curtis B.A."/>
            <person name="Zahonova K."/>
            <person name="Pipaliya S."/>
            <person name="Dacks J."/>
            <person name="Roger A.J."/>
        </authorList>
    </citation>
    <scope>NUCLEOTIDE SEQUENCE</scope>
    <source>
        <strain evidence="3">BMAN</strain>
    </source>
</reference>
<feature type="region of interest" description="Disordered" evidence="2">
    <location>
        <begin position="167"/>
        <end position="193"/>
    </location>
</feature>
<accession>A0A9Q0R7R4</accession>
<dbReference type="AlphaFoldDB" id="A0A9Q0R7R4"/>
<dbReference type="GO" id="GO:0008270">
    <property type="term" value="F:zinc ion binding"/>
    <property type="evidence" value="ECO:0007669"/>
    <property type="project" value="InterPro"/>
</dbReference>
<sequence length="394" mass="46825">MSFLDPQFIKAVNIFTSRMKKRKQTKNTEEKTLIKKEEEDEVKKQKKRSKLRKNKKITEMKEIKEIKEEQKKITEITEIKEIKEVKNVEQAKKEKEEQKTTNKIFLNNKKQTKRKKKKRNALQCCLCNSTSTSQWRHFPQWATEKKTGEWICNKCYASLRSARRKATEDTNQVFEDQNSDPSDQLNPSQKNSPINEDLQIKNIFTPFNNQKIIDNESIQKDNQKIINNESIQKDNEKIINNESIQKDNQKIILTNFSKHQIHQIPQNILKQILQNVPFLHFSFVSESVSQKKLLPFESFQIFDQTKFQKQKNTLQSFRFYLIGSDSWKKDWGKIIQNSKGTIIEKNQLVSNDFFLVEKEKEKEKEKEIKDLELKGIQKVSIEEVFKVLVDIEKF</sequence>
<dbReference type="Gene3D" id="3.30.50.10">
    <property type="entry name" value="Erythroid Transcription Factor GATA-1, subunit A"/>
    <property type="match status" value="1"/>
</dbReference>
<dbReference type="InterPro" id="IPR013088">
    <property type="entry name" value="Znf_NHR/GATA"/>
</dbReference>
<proteinExistence type="predicted"/>
<dbReference type="EMBL" id="JAPDFW010000096">
    <property type="protein sequence ID" value="KAJ5070377.1"/>
    <property type="molecule type" value="Genomic_DNA"/>
</dbReference>
<evidence type="ECO:0000256" key="2">
    <source>
        <dbReference type="SAM" id="MobiDB-lite"/>
    </source>
</evidence>
<name>A0A9Q0R7R4_ANAIG</name>
<gene>
    <name evidence="3" type="ORF">M0811_11043</name>
</gene>
<dbReference type="Proteomes" id="UP001149090">
    <property type="component" value="Unassembled WGS sequence"/>
</dbReference>
<evidence type="ECO:0000313" key="3">
    <source>
        <dbReference type="EMBL" id="KAJ5070377.1"/>
    </source>
</evidence>